<evidence type="ECO:0000256" key="3">
    <source>
        <dbReference type="ARBA" id="ARBA00005179"/>
    </source>
</evidence>
<keyword evidence="6" id="KW-0812">Transmembrane</keyword>
<dbReference type="InterPro" id="IPR017972">
    <property type="entry name" value="Cyt_P450_CS"/>
</dbReference>
<reference evidence="18" key="2">
    <citation type="submission" date="2023-01" db="EMBL/GenBank/DDBJ databases">
        <authorList>
            <person name="Petersen C."/>
        </authorList>
    </citation>
    <scope>NUCLEOTIDE SEQUENCE</scope>
    <source>
        <strain evidence="18">IBT 17514</strain>
    </source>
</reference>
<dbReference type="Proteomes" id="UP001215712">
    <property type="component" value="Unassembled WGS sequence"/>
</dbReference>
<evidence type="ECO:0000313" key="19">
    <source>
        <dbReference type="Proteomes" id="UP001215712"/>
    </source>
</evidence>
<dbReference type="SUPFAM" id="SSF48264">
    <property type="entry name" value="Cytochrome P450"/>
    <property type="match status" value="1"/>
</dbReference>
<dbReference type="InterPro" id="IPR002401">
    <property type="entry name" value="Cyt_P450_E_grp-I"/>
</dbReference>
<evidence type="ECO:0000256" key="6">
    <source>
        <dbReference type="ARBA" id="ARBA00022692"/>
    </source>
</evidence>
<evidence type="ECO:0000256" key="5">
    <source>
        <dbReference type="ARBA" id="ARBA00022617"/>
    </source>
</evidence>
<proteinExistence type="inferred from homology"/>
<keyword evidence="19" id="KW-1185">Reference proteome</keyword>
<dbReference type="GO" id="GO:0004497">
    <property type="term" value="F:monooxygenase activity"/>
    <property type="evidence" value="ECO:0007669"/>
    <property type="project" value="UniProtKB-KW"/>
</dbReference>
<dbReference type="GO" id="GO:0005506">
    <property type="term" value="F:iron ion binding"/>
    <property type="evidence" value="ECO:0007669"/>
    <property type="project" value="InterPro"/>
</dbReference>
<feature type="binding site" description="axial binding residue" evidence="15">
    <location>
        <position position="432"/>
    </location>
    <ligand>
        <name>heme</name>
        <dbReference type="ChEBI" id="CHEBI:30413"/>
    </ligand>
    <ligandPart>
        <name>Fe</name>
        <dbReference type="ChEBI" id="CHEBI:18248"/>
    </ligandPart>
</feature>
<comment type="cofactor">
    <cofactor evidence="1 15">
        <name>heme</name>
        <dbReference type="ChEBI" id="CHEBI:30413"/>
    </cofactor>
</comment>
<evidence type="ECO:0000256" key="17">
    <source>
        <dbReference type="SAM" id="MobiDB-lite"/>
    </source>
</evidence>
<evidence type="ECO:0000256" key="16">
    <source>
        <dbReference type="RuleBase" id="RU000461"/>
    </source>
</evidence>
<evidence type="ECO:0000256" key="10">
    <source>
        <dbReference type="ARBA" id="ARBA00023004"/>
    </source>
</evidence>
<dbReference type="InterPro" id="IPR050121">
    <property type="entry name" value="Cytochrome_P450_monoxygenase"/>
</dbReference>
<dbReference type="GO" id="GO:0016020">
    <property type="term" value="C:membrane"/>
    <property type="evidence" value="ECO:0007669"/>
    <property type="project" value="UniProtKB-SubCell"/>
</dbReference>
<accession>A0AAD6HSY1</accession>
<keyword evidence="11 16" id="KW-0503">Monooxygenase</keyword>
<dbReference type="CDD" id="cd11061">
    <property type="entry name" value="CYP67-like"/>
    <property type="match status" value="1"/>
</dbReference>
<dbReference type="Pfam" id="PF00067">
    <property type="entry name" value="p450"/>
    <property type="match status" value="1"/>
</dbReference>
<dbReference type="AlphaFoldDB" id="A0AAD6HSY1"/>
<dbReference type="PROSITE" id="PS00086">
    <property type="entry name" value="CYTOCHROME_P450"/>
    <property type="match status" value="1"/>
</dbReference>
<feature type="compositionally biased region" description="Basic and acidic residues" evidence="17">
    <location>
        <begin position="465"/>
        <end position="487"/>
    </location>
</feature>
<comment type="subcellular location">
    <subcellularLocation>
        <location evidence="2">Membrane</location>
    </subcellularLocation>
</comment>
<evidence type="ECO:0000256" key="4">
    <source>
        <dbReference type="ARBA" id="ARBA00010617"/>
    </source>
</evidence>
<keyword evidence="10 15" id="KW-0408">Iron</keyword>
<dbReference type="InterPro" id="IPR036396">
    <property type="entry name" value="Cyt_P450_sf"/>
</dbReference>
<dbReference type="Gene3D" id="1.10.630.10">
    <property type="entry name" value="Cytochrome P450"/>
    <property type="match status" value="1"/>
</dbReference>
<evidence type="ECO:0000256" key="15">
    <source>
        <dbReference type="PIRSR" id="PIRSR602401-1"/>
    </source>
</evidence>
<feature type="region of interest" description="Disordered" evidence="17">
    <location>
        <begin position="465"/>
        <end position="505"/>
    </location>
</feature>
<protein>
    <recommendedName>
        <fullName evidence="13">Cytochrome P450 monooxygenase poxM</fullName>
    </recommendedName>
    <alternativeName>
        <fullName evidence="14">Oxaleimides biosynthesis cluster protein M</fullName>
    </alternativeName>
</protein>
<keyword evidence="9 16" id="KW-0560">Oxidoreductase</keyword>
<evidence type="ECO:0000256" key="14">
    <source>
        <dbReference type="ARBA" id="ARBA00081244"/>
    </source>
</evidence>
<keyword evidence="7 15" id="KW-0479">Metal-binding</keyword>
<dbReference type="GO" id="GO:0016705">
    <property type="term" value="F:oxidoreductase activity, acting on paired donors, with incorporation or reduction of molecular oxygen"/>
    <property type="evidence" value="ECO:0007669"/>
    <property type="project" value="InterPro"/>
</dbReference>
<evidence type="ECO:0000256" key="12">
    <source>
        <dbReference type="ARBA" id="ARBA00023136"/>
    </source>
</evidence>
<dbReference type="FunFam" id="1.10.630.10:FF:000063">
    <property type="entry name" value="Cytochrome P450 monooxygenase"/>
    <property type="match status" value="1"/>
</dbReference>
<dbReference type="InterPro" id="IPR001128">
    <property type="entry name" value="Cyt_P450"/>
</dbReference>
<name>A0AAD6HSY1_9EURO</name>
<reference evidence="18" key="1">
    <citation type="journal article" date="2023" name="IMA Fungus">
        <title>Comparative genomic study of the Penicillium genus elucidates a diverse pangenome and 15 lateral gene transfer events.</title>
        <authorList>
            <person name="Petersen C."/>
            <person name="Sorensen T."/>
            <person name="Nielsen M.R."/>
            <person name="Sondergaard T.E."/>
            <person name="Sorensen J.L."/>
            <person name="Fitzpatrick D.A."/>
            <person name="Frisvad J.C."/>
            <person name="Nielsen K.L."/>
        </authorList>
    </citation>
    <scope>NUCLEOTIDE SEQUENCE</scope>
    <source>
        <strain evidence="18">IBT 17514</strain>
    </source>
</reference>
<comment type="caution">
    <text evidence="18">The sequence shown here is derived from an EMBL/GenBank/DDBJ whole genome shotgun (WGS) entry which is preliminary data.</text>
</comment>
<dbReference type="PRINTS" id="PR00463">
    <property type="entry name" value="EP450I"/>
</dbReference>
<evidence type="ECO:0000256" key="11">
    <source>
        <dbReference type="ARBA" id="ARBA00023033"/>
    </source>
</evidence>
<sequence>MILTVPIYRLIFHPLSNFPGPWLAAVTDWYTVYHCLAGDRHLDFLRLHQIYGPAVRFGPNRVSFCTEKAVLEIYGVRANTQKSQVYSAFMHFFSVPASLTTIDRNLHAFKRRVTSRALSKSAVRDLEELILQNVRVFCASLGKAISSTSSADWSQSQDMSKCIQYLLSDIMGDVTFSRHWDTQLSDANRHILDLMSLGTSGIHLAGHMPSFLKLKLDQICFPSLIKGVQEFFQLSKAQAMWRAAQSSSTLPNRDLFAALLDARDPETQKGYSQQDLIAEAGILIIAGADTTATATTATLFYLLHNEESYLRARTEVDNAFARHSNSDVEVIRMGLALESCSFLLACITEAMRLSPPVGGLLPREVLAGGLKVDGGRYYVPAGTDVGVPAYALHHTEEYWPDAHEFRPERWLNCAPAENNSAYVPFGAGRTGCVGKYLAYQEMGIILARLLWLFDMRTESGKHLNEVNSDKKRSESSWGRQRKEEFQTRDVFTSTHEGPAIQFRKR</sequence>
<dbReference type="EMBL" id="JAQJAN010000003">
    <property type="protein sequence ID" value="KAJ5734190.1"/>
    <property type="molecule type" value="Genomic_DNA"/>
</dbReference>
<keyword evidence="12" id="KW-0472">Membrane</keyword>
<dbReference type="GO" id="GO:0020037">
    <property type="term" value="F:heme binding"/>
    <property type="evidence" value="ECO:0007669"/>
    <property type="project" value="InterPro"/>
</dbReference>
<gene>
    <name evidence="18" type="ORF">N7493_002976</name>
</gene>
<evidence type="ECO:0000256" key="2">
    <source>
        <dbReference type="ARBA" id="ARBA00004370"/>
    </source>
</evidence>
<dbReference type="PANTHER" id="PTHR24305">
    <property type="entry name" value="CYTOCHROME P450"/>
    <property type="match status" value="1"/>
</dbReference>
<evidence type="ECO:0000313" key="18">
    <source>
        <dbReference type="EMBL" id="KAJ5734190.1"/>
    </source>
</evidence>
<comment type="pathway">
    <text evidence="3">Secondary metabolite biosynthesis.</text>
</comment>
<dbReference type="PRINTS" id="PR00385">
    <property type="entry name" value="P450"/>
</dbReference>
<keyword evidence="5 15" id="KW-0349">Heme</keyword>
<evidence type="ECO:0000256" key="13">
    <source>
        <dbReference type="ARBA" id="ARBA00068045"/>
    </source>
</evidence>
<dbReference type="PANTHER" id="PTHR24305:SF237">
    <property type="entry name" value="CYTOCHROME P450 MONOOXYGENASE ATNE-RELATED"/>
    <property type="match status" value="1"/>
</dbReference>
<comment type="similarity">
    <text evidence="4 16">Belongs to the cytochrome P450 family.</text>
</comment>
<evidence type="ECO:0000256" key="9">
    <source>
        <dbReference type="ARBA" id="ARBA00023002"/>
    </source>
</evidence>
<keyword evidence="8" id="KW-1133">Transmembrane helix</keyword>
<evidence type="ECO:0000256" key="7">
    <source>
        <dbReference type="ARBA" id="ARBA00022723"/>
    </source>
</evidence>
<dbReference type="GO" id="GO:0043386">
    <property type="term" value="P:mycotoxin biosynthetic process"/>
    <property type="evidence" value="ECO:0007669"/>
    <property type="project" value="UniProtKB-ARBA"/>
</dbReference>
<dbReference type="GO" id="GO:1902181">
    <property type="term" value="P:verruculogen biosynthetic process"/>
    <property type="evidence" value="ECO:0007669"/>
    <property type="project" value="UniProtKB-ARBA"/>
</dbReference>
<evidence type="ECO:0000256" key="1">
    <source>
        <dbReference type="ARBA" id="ARBA00001971"/>
    </source>
</evidence>
<evidence type="ECO:0000256" key="8">
    <source>
        <dbReference type="ARBA" id="ARBA00022989"/>
    </source>
</evidence>
<organism evidence="18 19">
    <name type="scientific">Penicillium malachiteum</name>
    <dbReference type="NCBI Taxonomy" id="1324776"/>
    <lineage>
        <taxon>Eukaryota</taxon>
        <taxon>Fungi</taxon>
        <taxon>Dikarya</taxon>
        <taxon>Ascomycota</taxon>
        <taxon>Pezizomycotina</taxon>
        <taxon>Eurotiomycetes</taxon>
        <taxon>Eurotiomycetidae</taxon>
        <taxon>Eurotiales</taxon>
        <taxon>Aspergillaceae</taxon>
        <taxon>Penicillium</taxon>
    </lineage>
</organism>